<organism evidence="1 2">
    <name type="scientific">Anisodus tanguticus</name>
    <dbReference type="NCBI Taxonomy" id="243964"/>
    <lineage>
        <taxon>Eukaryota</taxon>
        <taxon>Viridiplantae</taxon>
        <taxon>Streptophyta</taxon>
        <taxon>Embryophyta</taxon>
        <taxon>Tracheophyta</taxon>
        <taxon>Spermatophyta</taxon>
        <taxon>Magnoliopsida</taxon>
        <taxon>eudicotyledons</taxon>
        <taxon>Gunneridae</taxon>
        <taxon>Pentapetalae</taxon>
        <taxon>asterids</taxon>
        <taxon>lamiids</taxon>
        <taxon>Solanales</taxon>
        <taxon>Solanaceae</taxon>
        <taxon>Solanoideae</taxon>
        <taxon>Hyoscyameae</taxon>
        <taxon>Anisodus</taxon>
    </lineage>
</organism>
<keyword evidence="2" id="KW-1185">Reference proteome</keyword>
<name>A0AAE1V7I8_9SOLA</name>
<evidence type="ECO:0008006" key="3">
    <source>
        <dbReference type="Google" id="ProtNLM"/>
    </source>
</evidence>
<gene>
    <name evidence="1" type="ORF">RND71_030637</name>
</gene>
<dbReference type="Proteomes" id="UP001291623">
    <property type="component" value="Unassembled WGS sequence"/>
</dbReference>
<comment type="caution">
    <text evidence="1">The sequence shown here is derived from an EMBL/GenBank/DDBJ whole genome shotgun (WGS) entry which is preliminary data.</text>
</comment>
<protein>
    <recommendedName>
        <fullName evidence="3">ABC transporter domain-containing protein</fullName>
    </recommendedName>
</protein>
<sequence>MVVVESRSSSSFDSVLGELMSKQGQPPASKTSIDALLHGDLNTKSAHFFSDPEWILGEGQSLTLQERREKENEGSAETQVPLPGIIKTTISEIHKGSEIRELLALMGPSGSGKTTLNKILGRRLRCALVSFLFVHLSFLGDVFHIDCLNLSIE</sequence>
<accession>A0AAE1V7I8</accession>
<evidence type="ECO:0000313" key="1">
    <source>
        <dbReference type="EMBL" id="KAK4351324.1"/>
    </source>
</evidence>
<evidence type="ECO:0000313" key="2">
    <source>
        <dbReference type="Proteomes" id="UP001291623"/>
    </source>
</evidence>
<dbReference type="AlphaFoldDB" id="A0AAE1V7I8"/>
<reference evidence="1" key="1">
    <citation type="submission" date="2023-12" db="EMBL/GenBank/DDBJ databases">
        <title>Genome assembly of Anisodus tanguticus.</title>
        <authorList>
            <person name="Wang Y.-J."/>
        </authorList>
    </citation>
    <scope>NUCLEOTIDE SEQUENCE</scope>
    <source>
        <strain evidence="1">KB-2021</strain>
        <tissue evidence="1">Leaf</tissue>
    </source>
</reference>
<dbReference type="EMBL" id="JAVYJV010000016">
    <property type="protein sequence ID" value="KAK4351324.1"/>
    <property type="molecule type" value="Genomic_DNA"/>
</dbReference>
<dbReference type="SUPFAM" id="SSF52540">
    <property type="entry name" value="P-loop containing nucleoside triphosphate hydrolases"/>
    <property type="match status" value="1"/>
</dbReference>
<dbReference type="InterPro" id="IPR027417">
    <property type="entry name" value="P-loop_NTPase"/>
</dbReference>
<dbReference type="Gene3D" id="3.40.50.300">
    <property type="entry name" value="P-loop containing nucleotide triphosphate hydrolases"/>
    <property type="match status" value="1"/>
</dbReference>
<proteinExistence type="predicted"/>